<feature type="domain" description="BON" evidence="2">
    <location>
        <begin position="131"/>
        <end position="199"/>
    </location>
</feature>
<organism evidence="3 4">
    <name type="scientific">Pseudodesulfovibrio nedwellii</name>
    <dbReference type="NCBI Taxonomy" id="2973072"/>
    <lineage>
        <taxon>Bacteria</taxon>
        <taxon>Pseudomonadati</taxon>
        <taxon>Thermodesulfobacteriota</taxon>
        <taxon>Desulfovibrionia</taxon>
        <taxon>Desulfovibrionales</taxon>
        <taxon>Desulfovibrionaceae</taxon>
    </lineage>
</organism>
<proteinExistence type="predicted"/>
<gene>
    <name evidence="3" type="ORF">SYK_32890</name>
</gene>
<dbReference type="Pfam" id="PF04972">
    <property type="entry name" value="BON"/>
    <property type="match status" value="2"/>
</dbReference>
<name>A0ABM8B503_9BACT</name>
<dbReference type="Proteomes" id="UP001317742">
    <property type="component" value="Chromosome"/>
</dbReference>
<dbReference type="EMBL" id="AP026709">
    <property type="protein sequence ID" value="BDQ38929.1"/>
    <property type="molecule type" value="Genomic_DNA"/>
</dbReference>
<feature type="chain" id="PRO_5046372075" description="BON domain-containing protein" evidence="1">
    <location>
        <begin position="22"/>
        <end position="210"/>
    </location>
</feature>
<reference evidence="3 4" key="1">
    <citation type="submission" date="2022-08" db="EMBL/GenBank/DDBJ databases">
        <title>Genome Sequence of the sulphate-reducing bacterium, Pseudodesulfovibrio sp. SYK.</title>
        <authorList>
            <person name="Kondo R."/>
            <person name="Kataoka T."/>
        </authorList>
    </citation>
    <scope>NUCLEOTIDE SEQUENCE [LARGE SCALE GENOMIC DNA]</scope>
    <source>
        <strain evidence="3 4">SYK</strain>
    </source>
</reference>
<accession>A0ABM8B503</accession>
<sequence>MGKKILHILFALLLASTTGCAVYPAVQVAGGAMTGYDAAMLADEYIPRSHVEGGGLTANQDKMLQRRLRERLQLNGMTVSAHVIDAKAYLVGQISDRARADYAIKTASTVQGIKTITCKFYPLTTRREARKDQRLHAELAEQFKKTLRLRGADLRVEVIQSQAILLGKAQNYSQKTAAVAIASELGDITQVIDYIAVKVPIADGDEVASK</sequence>
<evidence type="ECO:0000259" key="2">
    <source>
        <dbReference type="PROSITE" id="PS50914"/>
    </source>
</evidence>
<dbReference type="InterPro" id="IPR007055">
    <property type="entry name" value="BON_dom"/>
</dbReference>
<feature type="signal peptide" evidence="1">
    <location>
        <begin position="1"/>
        <end position="21"/>
    </location>
</feature>
<dbReference type="RefSeq" id="WP_281761414.1">
    <property type="nucleotide sequence ID" value="NZ_AP026709.1"/>
</dbReference>
<keyword evidence="4" id="KW-1185">Reference proteome</keyword>
<keyword evidence="1" id="KW-0732">Signal</keyword>
<protein>
    <recommendedName>
        <fullName evidence="2">BON domain-containing protein</fullName>
    </recommendedName>
</protein>
<evidence type="ECO:0000256" key="1">
    <source>
        <dbReference type="SAM" id="SignalP"/>
    </source>
</evidence>
<dbReference type="PROSITE" id="PS51257">
    <property type="entry name" value="PROKAR_LIPOPROTEIN"/>
    <property type="match status" value="1"/>
</dbReference>
<evidence type="ECO:0000313" key="3">
    <source>
        <dbReference type="EMBL" id="BDQ38929.1"/>
    </source>
</evidence>
<dbReference type="PROSITE" id="PS50914">
    <property type="entry name" value="BON"/>
    <property type="match status" value="1"/>
</dbReference>
<evidence type="ECO:0000313" key="4">
    <source>
        <dbReference type="Proteomes" id="UP001317742"/>
    </source>
</evidence>